<dbReference type="AlphaFoldDB" id="W4FSH7"/>
<dbReference type="GeneID" id="20816620"/>
<name>W4FSH7_APHAT</name>
<protein>
    <recommendedName>
        <fullName evidence="3">DDE Tnp4 domain-containing protein</fullName>
    </recommendedName>
</protein>
<keyword evidence="1" id="KW-0812">Transmembrane</keyword>
<dbReference type="VEuPathDB" id="FungiDB:H257_14624"/>
<keyword evidence="1" id="KW-0472">Membrane</keyword>
<keyword evidence="1" id="KW-1133">Transmembrane helix</keyword>
<evidence type="ECO:0008006" key="3">
    <source>
        <dbReference type="Google" id="ProtNLM"/>
    </source>
</evidence>
<proteinExistence type="predicted"/>
<dbReference type="OrthoDB" id="116425at2759"/>
<feature type="transmembrane region" description="Helical" evidence="1">
    <location>
        <begin position="42"/>
        <end position="65"/>
    </location>
</feature>
<gene>
    <name evidence="2" type="ORF">H257_14624</name>
</gene>
<accession>W4FSH7</accession>
<dbReference type="RefSeq" id="XP_009840813.1">
    <property type="nucleotide sequence ID" value="XM_009842511.1"/>
</dbReference>
<dbReference type="EMBL" id="KI913172">
    <property type="protein sequence ID" value="ETV69799.1"/>
    <property type="molecule type" value="Genomic_DNA"/>
</dbReference>
<evidence type="ECO:0000256" key="1">
    <source>
        <dbReference type="SAM" id="Phobius"/>
    </source>
</evidence>
<sequence>MKDPTKRLKMWANGYRMDELHSHLGDVGCRLVLGEKEDAHKFIFHFLSAMPMCLPAFSGAVFNIIEFNTCNTQARQSNGALDAKYLERNRRVSSDRIVVENFFGRVCSLWRISSTTFTWGEKIYLSLQKTTFALTNFHLSLLPLRAEDENYYAMFLAPTSAWRARRSESVLRLSAVID</sequence>
<evidence type="ECO:0000313" key="2">
    <source>
        <dbReference type="EMBL" id="ETV69799.1"/>
    </source>
</evidence>
<reference evidence="2" key="1">
    <citation type="submission" date="2013-12" db="EMBL/GenBank/DDBJ databases">
        <title>The Genome Sequence of Aphanomyces astaci APO3.</title>
        <authorList>
            <consortium name="The Broad Institute Genomics Platform"/>
            <person name="Russ C."/>
            <person name="Tyler B."/>
            <person name="van West P."/>
            <person name="Dieguez-Uribeondo J."/>
            <person name="Young S.K."/>
            <person name="Zeng Q."/>
            <person name="Gargeya S."/>
            <person name="Fitzgerald M."/>
            <person name="Abouelleil A."/>
            <person name="Alvarado L."/>
            <person name="Chapman S.B."/>
            <person name="Gainer-Dewar J."/>
            <person name="Goldberg J."/>
            <person name="Griggs A."/>
            <person name="Gujja S."/>
            <person name="Hansen M."/>
            <person name="Howarth C."/>
            <person name="Imamovic A."/>
            <person name="Ireland A."/>
            <person name="Larimer J."/>
            <person name="McCowan C."/>
            <person name="Murphy C."/>
            <person name="Pearson M."/>
            <person name="Poon T.W."/>
            <person name="Priest M."/>
            <person name="Roberts A."/>
            <person name="Saif S."/>
            <person name="Shea T."/>
            <person name="Sykes S."/>
            <person name="Wortman J."/>
            <person name="Nusbaum C."/>
            <person name="Birren B."/>
        </authorList>
    </citation>
    <scope>NUCLEOTIDE SEQUENCE [LARGE SCALE GENOMIC DNA]</scope>
    <source>
        <strain evidence="2">APO3</strain>
    </source>
</reference>
<organism evidence="2">
    <name type="scientific">Aphanomyces astaci</name>
    <name type="common">Crayfish plague agent</name>
    <dbReference type="NCBI Taxonomy" id="112090"/>
    <lineage>
        <taxon>Eukaryota</taxon>
        <taxon>Sar</taxon>
        <taxon>Stramenopiles</taxon>
        <taxon>Oomycota</taxon>
        <taxon>Saprolegniomycetes</taxon>
        <taxon>Saprolegniales</taxon>
        <taxon>Verrucalvaceae</taxon>
        <taxon>Aphanomyces</taxon>
    </lineage>
</organism>